<evidence type="ECO:0000313" key="2">
    <source>
        <dbReference type="EMBL" id="OQK15540.1"/>
    </source>
</evidence>
<keyword evidence="1" id="KW-1133">Transmembrane helix</keyword>
<dbReference type="OrthoDB" id="9795854at2"/>
<evidence type="ECO:0000256" key="1">
    <source>
        <dbReference type="SAM" id="Phobius"/>
    </source>
</evidence>
<feature type="transmembrane region" description="Helical" evidence="1">
    <location>
        <begin position="100"/>
        <end position="116"/>
    </location>
</feature>
<name>A0A1V8M1V3_9GAMM</name>
<organism evidence="2 3">
    <name type="scientific">Methyloprofundus sedimenti</name>
    <dbReference type="NCBI Taxonomy" id="1420851"/>
    <lineage>
        <taxon>Bacteria</taxon>
        <taxon>Pseudomonadati</taxon>
        <taxon>Pseudomonadota</taxon>
        <taxon>Gammaproteobacteria</taxon>
        <taxon>Methylococcales</taxon>
        <taxon>Methylococcaceae</taxon>
        <taxon>Methyloprofundus</taxon>
    </lineage>
</organism>
<dbReference type="Proteomes" id="UP000191980">
    <property type="component" value="Unassembled WGS sequence"/>
</dbReference>
<evidence type="ECO:0000313" key="3">
    <source>
        <dbReference type="Proteomes" id="UP000191980"/>
    </source>
</evidence>
<dbReference type="RefSeq" id="WP_080523784.1">
    <property type="nucleotide sequence ID" value="NZ_LPUF01000003.1"/>
</dbReference>
<keyword evidence="1" id="KW-0472">Membrane</keyword>
<proteinExistence type="predicted"/>
<dbReference type="EMBL" id="LPUF01000003">
    <property type="protein sequence ID" value="OQK15540.1"/>
    <property type="molecule type" value="Genomic_DNA"/>
</dbReference>
<dbReference type="AlphaFoldDB" id="A0A1V8M1V3"/>
<dbReference type="InterPro" id="IPR007359">
    <property type="entry name" value="SigmaE_reg_RseC_MucC"/>
</dbReference>
<protein>
    <recommendedName>
        <fullName evidence="4">Fis family transcriptional regulator</fullName>
    </recommendedName>
</protein>
<reference evidence="2 3" key="1">
    <citation type="submission" date="2015-12" db="EMBL/GenBank/DDBJ databases">
        <authorList>
            <person name="Shamseldin A."/>
            <person name="Moawad H."/>
            <person name="Abd El-Rahim W.M."/>
            <person name="Sadowsky M.J."/>
        </authorList>
    </citation>
    <scope>NUCLEOTIDE SEQUENCE [LARGE SCALE GENOMIC DNA]</scope>
    <source>
        <strain evidence="2 3">WF1</strain>
    </source>
</reference>
<evidence type="ECO:0008006" key="4">
    <source>
        <dbReference type="Google" id="ProtNLM"/>
    </source>
</evidence>
<comment type="caution">
    <text evidence="2">The sequence shown here is derived from an EMBL/GenBank/DDBJ whole genome shotgun (WGS) entry which is preliminary data.</text>
</comment>
<sequence>MIEEQALVTRVNGNQVYIHSMQSSACKQCVQQDSCGTALYAKILPSRELALYSHLQLNVGDTVIVGIEENHLLRASLFMYLLPLLIMLLTVGFFEGSEEMTALLAILSLTAGLYVVHRFQQSFTKNLMGPPQIIRKT</sequence>
<gene>
    <name evidence="2" type="ORF">AU255_15035</name>
</gene>
<dbReference type="PANTHER" id="PTHR35867">
    <property type="entry name" value="PROTEIN RSEC"/>
    <property type="match status" value="1"/>
</dbReference>
<dbReference type="STRING" id="1420851.AU255_15035"/>
<dbReference type="PIRSF" id="PIRSF004923">
    <property type="entry name" value="RseC"/>
    <property type="match status" value="1"/>
</dbReference>
<keyword evidence="1" id="KW-0812">Transmembrane</keyword>
<dbReference type="PANTHER" id="PTHR35867:SF1">
    <property type="entry name" value="PROTEIN RSEC"/>
    <property type="match status" value="1"/>
</dbReference>
<dbReference type="InterPro" id="IPR026268">
    <property type="entry name" value="RseC"/>
</dbReference>
<dbReference type="Pfam" id="PF04246">
    <property type="entry name" value="RseC_MucC"/>
    <property type="match status" value="1"/>
</dbReference>
<accession>A0A1V8M1V3</accession>
<keyword evidence="3" id="KW-1185">Reference proteome</keyword>
<feature type="transmembrane region" description="Helical" evidence="1">
    <location>
        <begin position="77"/>
        <end position="94"/>
    </location>
</feature>